<proteinExistence type="inferred from homology"/>
<keyword evidence="5" id="KW-0201">Cytochrome c-type biogenesis</keyword>
<evidence type="ECO:0000256" key="5">
    <source>
        <dbReference type="ARBA" id="ARBA00022748"/>
    </source>
</evidence>
<keyword evidence="10" id="KW-1185">Reference proteome</keyword>
<evidence type="ECO:0000256" key="1">
    <source>
        <dbReference type="ARBA" id="ARBA00010342"/>
    </source>
</evidence>
<dbReference type="CDD" id="cd16378">
    <property type="entry name" value="CcmH_N"/>
    <property type="match status" value="1"/>
</dbReference>
<dbReference type="eggNOG" id="COG3088">
    <property type="taxonomic scope" value="Bacteria"/>
</dbReference>
<feature type="domain" description="CcmH/CycL/Ccl2/NrfF N-terminal" evidence="8">
    <location>
        <begin position="26"/>
        <end position="146"/>
    </location>
</feature>
<dbReference type="RefSeq" id="WP_020914625.1">
    <property type="nucleotide sequence ID" value="NC_011566.1"/>
</dbReference>
<evidence type="ECO:0000256" key="7">
    <source>
        <dbReference type="RuleBase" id="RU364112"/>
    </source>
</evidence>
<dbReference type="InterPro" id="IPR005616">
    <property type="entry name" value="CcmH/CycL/Ccl2/NrfF_N"/>
</dbReference>
<evidence type="ECO:0000256" key="6">
    <source>
        <dbReference type="ARBA" id="ARBA00023004"/>
    </source>
</evidence>
<protein>
    <recommendedName>
        <fullName evidence="7">Cytochrome c-type biogenesis protein</fullName>
    </recommendedName>
</protein>
<keyword evidence="6 7" id="KW-0408">Iron</keyword>
<comment type="similarity">
    <text evidence="1 7">Belongs to the CcmH/CycL/Ccl2/NrfF family.</text>
</comment>
<accession>B8CTQ1</accession>
<keyword evidence="3 7" id="KW-0479">Metal-binding</keyword>
<dbReference type="EMBL" id="CP000472">
    <property type="protein sequence ID" value="ACJ31295.1"/>
    <property type="molecule type" value="Genomic_DNA"/>
</dbReference>
<comment type="function">
    <text evidence="7">Possible subunit of a heme lyase.</text>
</comment>
<dbReference type="Gene3D" id="1.10.8.640">
    <property type="entry name" value="Cytochrome C biogenesis protein"/>
    <property type="match status" value="1"/>
</dbReference>
<dbReference type="InterPro" id="IPR051263">
    <property type="entry name" value="C-type_cytochrome_biogenesis"/>
</dbReference>
<evidence type="ECO:0000256" key="4">
    <source>
        <dbReference type="ARBA" id="ARBA00022729"/>
    </source>
</evidence>
<keyword evidence="2 7" id="KW-0349">Heme</keyword>
<dbReference type="Pfam" id="PF03918">
    <property type="entry name" value="CcmH"/>
    <property type="match status" value="1"/>
</dbReference>
<name>B8CTQ1_SHEPW</name>
<evidence type="ECO:0000313" key="9">
    <source>
        <dbReference type="EMBL" id="ACJ31295.1"/>
    </source>
</evidence>
<dbReference type="Proteomes" id="UP000000753">
    <property type="component" value="Chromosome"/>
</dbReference>
<feature type="transmembrane region" description="Helical" evidence="7">
    <location>
        <begin position="121"/>
        <end position="142"/>
    </location>
</feature>
<dbReference type="STRING" id="225849.swp_4659"/>
<evidence type="ECO:0000259" key="8">
    <source>
        <dbReference type="Pfam" id="PF03918"/>
    </source>
</evidence>
<organism evidence="9 10">
    <name type="scientific">Shewanella piezotolerans (strain WP3 / JCM 13877)</name>
    <dbReference type="NCBI Taxonomy" id="225849"/>
    <lineage>
        <taxon>Bacteria</taxon>
        <taxon>Pseudomonadati</taxon>
        <taxon>Pseudomonadota</taxon>
        <taxon>Gammaproteobacteria</taxon>
        <taxon>Alteromonadales</taxon>
        <taxon>Shewanellaceae</taxon>
        <taxon>Shewanella</taxon>
    </lineage>
</organism>
<evidence type="ECO:0000256" key="2">
    <source>
        <dbReference type="ARBA" id="ARBA00022617"/>
    </source>
</evidence>
<dbReference type="AlphaFoldDB" id="B8CTQ1"/>
<dbReference type="PANTHER" id="PTHR47870">
    <property type="entry name" value="CYTOCHROME C-TYPE BIOGENESIS PROTEIN CCMH"/>
    <property type="match status" value="1"/>
</dbReference>
<dbReference type="GO" id="GO:0005886">
    <property type="term" value="C:plasma membrane"/>
    <property type="evidence" value="ECO:0007669"/>
    <property type="project" value="TreeGrafter"/>
</dbReference>
<evidence type="ECO:0000256" key="3">
    <source>
        <dbReference type="ARBA" id="ARBA00022723"/>
    </source>
</evidence>
<evidence type="ECO:0000313" key="10">
    <source>
        <dbReference type="Proteomes" id="UP000000753"/>
    </source>
</evidence>
<dbReference type="GO" id="GO:0046872">
    <property type="term" value="F:metal ion binding"/>
    <property type="evidence" value="ECO:0007669"/>
    <property type="project" value="UniProtKB-KW"/>
</dbReference>
<keyword evidence="7" id="KW-0812">Transmembrane</keyword>
<gene>
    <name evidence="9" type="ordered locus">swp_4659</name>
</gene>
<dbReference type="HOGENOM" id="CLU_107187_0_2_6"/>
<feature type="transmembrane region" description="Helical" evidence="7">
    <location>
        <begin position="12"/>
        <end position="35"/>
    </location>
</feature>
<dbReference type="PANTHER" id="PTHR47870:SF1">
    <property type="entry name" value="CYTOCHROME C-TYPE BIOGENESIS PROTEIN CCMH"/>
    <property type="match status" value="1"/>
</dbReference>
<dbReference type="GO" id="GO:0017004">
    <property type="term" value="P:cytochrome complex assembly"/>
    <property type="evidence" value="ECO:0007669"/>
    <property type="project" value="UniProtKB-KW"/>
</dbReference>
<dbReference type="InterPro" id="IPR038297">
    <property type="entry name" value="CcmH/CycL/NrfF/Ccl2_sf"/>
</dbReference>
<keyword evidence="7" id="KW-1133">Transmembrane helix</keyword>
<sequence>MKLPSDSLNNMIAVKLFTTAVLALLQLFICITVFAQEHNAPTHYSEQQKQIIGFEIARELRCPMAVNQNLFDSQSQIASELKGQIFLMLEEGQSKAAIIDFMVARYGDKIRYMPPLNSNTAVLWLLPLGLVIMVLIGGFFFIKPTLIVSKNTQDTSHD</sequence>
<reference evidence="9 10" key="1">
    <citation type="journal article" date="2008" name="PLoS ONE">
        <title>Environmental adaptation: genomic analysis of the piezotolerant and psychrotolerant deep-sea iron reducing bacterium Shewanella piezotolerans WP3.</title>
        <authorList>
            <person name="Wang F."/>
            <person name="Wang J."/>
            <person name="Jian H."/>
            <person name="Zhang B."/>
            <person name="Li S."/>
            <person name="Wang F."/>
            <person name="Zeng X."/>
            <person name="Gao L."/>
            <person name="Bartlett D.H."/>
            <person name="Yu J."/>
            <person name="Hu S."/>
            <person name="Xiao X."/>
        </authorList>
    </citation>
    <scope>NUCLEOTIDE SEQUENCE [LARGE SCALE GENOMIC DNA]</scope>
    <source>
        <strain evidence="10">WP3 / JCM 13877</strain>
    </source>
</reference>
<dbReference type="KEGG" id="swp:swp_4659"/>
<keyword evidence="7" id="KW-0472">Membrane</keyword>
<keyword evidence="4 7" id="KW-0732">Signal</keyword>